<feature type="region of interest" description="Disordered" evidence="1">
    <location>
        <begin position="1"/>
        <end position="118"/>
    </location>
</feature>
<name>A0A8J4YGZ0_CHIOP</name>
<evidence type="ECO:0000256" key="1">
    <source>
        <dbReference type="SAM" id="MobiDB-lite"/>
    </source>
</evidence>
<dbReference type="Proteomes" id="UP000770661">
    <property type="component" value="Unassembled WGS sequence"/>
</dbReference>
<dbReference type="AlphaFoldDB" id="A0A8J4YGZ0"/>
<feature type="compositionally biased region" description="Basic and acidic residues" evidence="1">
    <location>
        <begin position="1"/>
        <end position="15"/>
    </location>
</feature>
<evidence type="ECO:0000313" key="2">
    <source>
        <dbReference type="EMBL" id="KAG0723011.1"/>
    </source>
</evidence>
<organism evidence="2 3">
    <name type="scientific">Chionoecetes opilio</name>
    <name type="common">Atlantic snow crab</name>
    <name type="synonym">Cancer opilio</name>
    <dbReference type="NCBI Taxonomy" id="41210"/>
    <lineage>
        <taxon>Eukaryota</taxon>
        <taxon>Metazoa</taxon>
        <taxon>Ecdysozoa</taxon>
        <taxon>Arthropoda</taxon>
        <taxon>Crustacea</taxon>
        <taxon>Multicrustacea</taxon>
        <taxon>Malacostraca</taxon>
        <taxon>Eumalacostraca</taxon>
        <taxon>Eucarida</taxon>
        <taxon>Decapoda</taxon>
        <taxon>Pleocyemata</taxon>
        <taxon>Brachyura</taxon>
        <taxon>Eubrachyura</taxon>
        <taxon>Majoidea</taxon>
        <taxon>Majidae</taxon>
        <taxon>Chionoecetes</taxon>
    </lineage>
</organism>
<keyword evidence="3" id="KW-1185">Reference proteome</keyword>
<protein>
    <submittedName>
        <fullName evidence="2">Uncharacterized protein</fullName>
    </submittedName>
</protein>
<proteinExistence type="predicted"/>
<feature type="compositionally biased region" description="Basic and acidic residues" evidence="1">
    <location>
        <begin position="89"/>
        <end position="118"/>
    </location>
</feature>
<feature type="compositionally biased region" description="Polar residues" evidence="1">
    <location>
        <begin position="27"/>
        <end position="44"/>
    </location>
</feature>
<evidence type="ECO:0000313" key="3">
    <source>
        <dbReference type="Proteomes" id="UP000770661"/>
    </source>
</evidence>
<sequence>MQEPENHISRTRRDQDDGEGGFWWNKTLFNQGHRTTVQDQTPHVRSTRVKKAYSWAERRDAKRSTSGVPHRRQRAATAKRSGEAANSTDEPRKRDRASAHRLISRQEHGRQIEGAKRDAKAKICFRKGQQKGDLDGPGGPRGQWTATMLAISKQRRAVPSRIGFVGGREEGPAVLDVDVGVCAPPPDHPPKTLAAVEDW</sequence>
<reference evidence="2" key="1">
    <citation type="submission" date="2020-07" db="EMBL/GenBank/DDBJ databases">
        <title>The High-quality genome of the commercially important snow crab, Chionoecetes opilio.</title>
        <authorList>
            <person name="Jeong J.-H."/>
            <person name="Ryu S."/>
        </authorList>
    </citation>
    <scope>NUCLEOTIDE SEQUENCE</scope>
    <source>
        <strain evidence="2">MADBK_172401_WGS</strain>
        <tissue evidence="2">Digestive gland</tissue>
    </source>
</reference>
<gene>
    <name evidence="2" type="ORF">GWK47_005748</name>
</gene>
<dbReference type="EMBL" id="JACEEZ010008792">
    <property type="protein sequence ID" value="KAG0723011.1"/>
    <property type="molecule type" value="Genomic_DNA"/>
</dbReference>
<comment type="caution">
    <text evidence="2">The sequence shown here is derived from an EMBL/GenBank/DDBJ whole genome shotgun (WGS) entry which is preliminary data.</text>
</comment>
<accession>A0A8J4YGZ0</accession>